<keyword evidence="2" id="KW-1185">Reference proteome</keyword>
<gene>
    <name evidence="1" type="ORF">EYF80_052395</name>
</gene>
<organism evidence="1 2">
    <name type="scientific">Liparis tanakae</name>
    <name type="common">Tanaka's snailfish</name>
    <dbReference type="NCBI Taxonomy" id="230148"/>
    <lineage>
        <taxon>Eukaryota</taxon>
        <taxon>Metazoa</taxon>
        <taxon>Chordata</taxon>
        <taxon>Craniata</taxon>
        <taxon>Vertebrata</taxon>
        <taxon>Euteleostomi</taxon>
        <taxon>Actinopterygii</taxon>
        <taxon>Neopterygii</taxon>
        <taxon>Teleostei</taxon>
        <taxon>Neoteleostei</taxon>
        <taxon>Acanthomorphata</taxon>
        <taxon>Eupercaria</taxon>
        <taxon>Perciformes</taxon>
        <taxon>Cottioidei</taxon>
        <taxon>Cottales</taxon>
        <taxon>Liparidae</taxon>
        <taxon>Liparis</taxon>
    </lineage>
</organism>
<evidence type="ECO:0000313" key="1">
    <source>
        <dbReference type="EMBL" id="TNN37450.1"/>
    </source>
</evidence>
<evidence type="ECO:0000313" key="2">
    <source>
        <dbReference type="Proteomes" id="UP000314294"/>
    </source>
</evidence>
<comment type="caution">
    <text evidence="1">The sequence shown here is derived from an EMBL/GenBank/DDBJ whole genome shotgun (WGS) entry which is preliminary data.</text>
</comment>
<name>A0A4Z2F973_9TELE</name>
<reference evidence="1 2" key="1">
    <citation type="submission" date="2019-03" db="EMBL/GenBank/DDBJ databases">
        <title>First draft genome of Liparis tanakae, snailfish: a comprehensive survey of snailfish specific genes.</title>
        <authorList>
            <person name="Kim W."/>
            <person name="Song I."/>
            <person name="Jeong J.-H."/>
            <person name="Kim D."/>
            <person name="Kim S."/>
            <person name="Ryu S."/>
            <person name="Song J.Y."/>
            <person name="Lee S.K."/>
        </authorList>
    </citation>
    <scope>NUCLEOTIDE SEQUENCE [LARGE SCALE GENOMIC DNA]</scope>
    <source>
        <tissue evidence="1">Muscle</tissue>
    </source>
</reference>
<dbReference type="EMBL" id="SRLO01001488">
    <property type="protein sequence ID" value="TNN37450.1"/>
    <property type="molecule type" value="Genomic_DNA"/>
</dbReference>
<dbReference type="AlphaFoldDB" id="A0A4Z2F973"/>
<accession>A0A4Z2F973</accession>
<proteinExistence type="predicted"/>
<sequence length="64" mass="7402">MEQNNLTAPWRGENMRRTTERRGDLYRTLSASEDLYRTLSASEDLYRTLQESTGGGSLSRMDRT</sequence>
<dbReference type="Proteomes" id="UP000314294">
    <property type="component" value="Unassembled WGS sequence"/>
</dbReference>
<protein>
    <submittedName>
        <fullName evidence="1">Uncharacterized protein</fullName>
    </submittedName>
</protein>